<evidence type="ECO:0000256" key="4">
    <source>
        <dbReference type="SAM" id="MobiDB-lite"/>
    </source>
</evidence>
<dbReference type="Proteomes" id="UP000054558">
    <property type="component" value="Unassembled WGS sequence"/>
</dbReference>
<dbReference type="AlphaFoldDB" id="A0A1Y1HZK1"/>
<feature type="region of interest" description="Disordered" evidence="4">
    <location>
        <begin position="436"/>
        <end position="457"/>
    </location>
</feature>
<reference evidence="5 6" key="1">
    <citation type="journal article" date="2014" name="Nat. Commun.">
        <title>Klebsormidium flaccidum genome reveals primary factors for plant terrestrial adaptation.</title>
        <authorList>
            <person name="Hori K."/>
            <person name="Maruyama F."/>
            <person name="Fujisawa T."/>
            <person name="Togashi T."/>
            <person name="Yamamoto N."/>
            <person name="Seo M."/>
            <person name="Sato S."/>
            <person name="Yamada T."/>
            <person name="Mori H."/>
            <person name="Tajima N."/>
            <person name="Moriyama T."/>
            <person name="Ikeuchi M."/>
            <person name="Watanabe M."/>
            <person name="Wada H."/>
            <person name="Kobayashi K."/>
            <person name="Saito M."/>
            <person name="Masuda T."/>
            <person name="Sasaki-Sekimoto Y."/>
            <person name="Mashiguchi K."/>
            <person name="Awai K."/>
            <person name="Shimojima M."/>
            <person name="Masuda S."/>
            <person name="Iwai M."/>
            <person name="Nobusawa T."/>
            <person name="Narise T."/>
            <person name="Kondo S."/>
            <person name="Saito H."/>
            <person name="Sato R."/>
            <person name="Murakawa M."/>
            <person name="Ihara Y."/>
            <person name="Oshima-Yamada Y."/>
            <person name="Ohtaka K."/>
            <person name="Satoh M."/>
            <person name="Sonobe K."/>
            <person name="Ishii M."/>
            <person name="Ohtani R."/>
            <person name="Kanamori-Sato M."/>
            <person name="Honoki R."/>
            <person name="Miyazaki D."/>
            <person name="Mochizuki H."/>
            <person name="Umetsu J."/>
            <person name="Higashi K."/>
            <person name="Shibata D."/>
            <person name="Kamiya Y."/>
            <person name="Sato N."/>
            <person name="Nakamura Y."/>
            <person name="Tabata S."/>
            <person name="Ida S."/>
            <person name="Kurokawa K."/>
            <person name="Ohta H."/>
        </authorList>
    </citation>
    <scope>NUCLEOTIDE SEQUENCE [LARGE SCALE GENOMIC DNA]</scope>
    <source>
        <strain evidence="5 6">NIES-2285</strain>
    </source>
</reference>
<feature type="repeat" description="WD" evidence="3">
    <location>
        <begin position="207"/>
        <end position="251"/>
    </location>
</feature>
<dbReference type="Pfam" id="PF00400">
    <property type="entry name" value="WD40"/>
    <property type="match status" value="1"/>
</dbReference>
<evidence type="ECO:0000256" key="1">
    <source>
        <dbReference type="ARBA" id="ARBA00022574"/>
    </source>
</evidence>
<sequence length="1180" mass="124956">MATRLKAFLAGHEKIHILDVHPTQPWVVTADEADSVVVWNWEHRQILYQVNAAGVDVRRVIDTQLQKLAGESDAALGAEGLKGGSVTHVKFYDDDVRFWTAWKNRAAASELSITESAPQPPITPCPPALRGRRFLVTCSLNKAVFLDLVTMKARDVPKAALDNKAPLCVEFLPKTTGSEGPFAAFGGPDGAIRVLSMATWQPFKRLTGGHKNAVSCMLTYATSQGETQLVTGGSDGSLVFWNLDSGVSTVKDGGPRLALNKVHDGGVLSISLARMVGAAPQLITTGVDKSLAIFDTMTLKEMRRIKQTIGKLACHSVCAWSHPRAPTFESLVAGKDPNLWGVDRGTGARPLVDLNKFVPPSAVPQGKKLKIYSMLVHPLQPQLVILGTNAGIALLEFDSKAIPAAAALPTPSGGKEHTVVYSAQREMRALTFSLGSAARRSDDPNSPTKAMAGGAAEASAVRQSRKRLASALYEENAKLAASPSGNYVSVRWPGQNSYAIYNCRNWSVVDSGAARFFAWDTVRDRYSILPAVAVQRPQLPTKGSSKKKAEAAAAAQAAAAAAAAAAASATVEVREILADGSAVLLCKAIDGRKESVVGLHGGALLGVAFRITVARERVTSAAALISSAQGAYQAAAAGGGVAPSSVGAGPDDNAVFAESPPNFQLYSWETFKPVSGLLPQPEWSAWDAGVEYCALVYKAYVVICAARPSFRSLGSVAISGAVSGVWHRRQFFVATPTTIEVVFVDSGIDPELEEKRLKKKQEEEDKKSREKADPNTLALAVLTVDAPQTATPKSTLKARPPLLQVVRLASFATPPAAPAVARPKTEEIARSPLAELDGSERKMEVAIAGGGQSAAASRLPPEQRRPVGPLVVVGVREGVLWLVDRYFTAHALALSHPGIRCRCLAAYGDAVSAVKWAARLGREHHDDLATFMVGMGYAKEALHLPGLSKRLEFDLAMQCNELQRALRVLLELSNSKEAPPEPLAQTAGLDVGLTLLALEQKQASLTEAVAGTARFASEFLAIIDAADATGQKDIALAALKRLAVAGEVEGALKAKEHRALSLRLASHGERARLAVQSNALISAGQGREAALAAALLGDPNLIEKAFADTGLFPEAALHAHQHGRVSSLQLIQDWNKTLQKQLPGKPGKLQTPGGGILSAKKSPSLRPPSATAPLVEVVAP</sequence>
<evidence type="ECO:0000313" key="5">
    <source>
        <dbReference type="EMBL" id="GAQ83613.1"/>
    </source>
</evidence>
<dbReference type="InterPro" id="IPR015943">
    <property type="entry name" value="WD40/YVTN_repeat-like_dom_sf"/>
</dbReference>
<keyword evidence="1 3" id="KW-0853">WD repeat</keyword>
<feature type="region of interest" description="Disordered" evidence="4">
    <location>
        <begin position="1140"/>
        <end position="1180"/>
    </location>
</feature>
<dbReference type="SMART" id="SM00320">
    <property type="entry name" value="WD40"/>
    <property type="match status" value="3"/>
</dbReference>
<keyword evidence="2" id="KW-0677">Repeat</keyword>
<dbReference type="Gene3D" id="2.130.10.10">
    <property type="entry name" value="YVTN repeat-like/Quinoprotein amine dehydrogenase"/>
    <property type="match status" value="1"/>
</dbReference>
<name>A0A1Y1HZK1_KLENI</name>
<evidence type="ECO:0000256" key="2">
    <source>
        <dbReference type="ARBA" id="ARBA00022737"/>
    </source>
</evidence>
<dbReference type="InterPro" id="IPR036322">
    <property type="entry name" value="WD40_repeat_dom_sf"/>
</dbReference>
<dbReference type="PANTHER" id="PTHR45521">
    <property type="entry name" value="TSET COMPLEX MEMBER TSTF"/>
    <property type="match status" value="1"/>
</dbReference>
<keyword evidence="6" id="KW-1185">Reference proteome</keyword>
<dbReference type="Gene3D" id="1.25.40.470">
    <property type="match status" value="1"/>
</dbReference>
<organism evidence="5 6">
    <name type="scientific">Klebsormidium nitens</name>
    <name type="common">Green alga</name>
    <name type="synonym">Ulothrix nitens</name>
    <dbReference type="NCBI Taxonomy" id="105231"/>
    <lineage>
        <taxon>Eukaryota</taxon>
        <taxon>Viridiplantae</taxon>
        <taxon>Streptophyta</taxon>
        <taxon>Klebsormidiophyceae</taxon>
        <taxon>Klebsormidiales</taxon>
        <taxon>Klebsormidiaceae</taxon>
        <taxon>Klebsormidium</taxon>
    </lineage>
</organism>
<dbReference type="InterPro" id="IPR001680">
    <property type="entry name" value="WD40_rpt"/>
</dbReference>
<dbReference type="PANTHER" id="PTHR45521:SF2">
    <property type="entry name" value="TRANSDUCIN_WD40 REPEAT-LIKE SUPERFAMILY PROTEIN"/>
    <property type="match status" value="1"/>
</dbReference>
<gene>
    <name evidence="5" type="ORF">KFL_001550030</name>
</gene>
<dbReference type="InterPro" id="IPR053290">
    <property type="entry name" value="TSET_complex_member"/>
</dbReference>
<dbReference type="STRING" id="105231.A0A1Y1HZK1"/>
<evidence type="ECO:0000313" key="6">
    <source>
        <dbReference type="Proteomes" id="UP000054558"/>
    </source>
</evidence>
<evidence type="ECO:0000256" key="3">
    <source>
        <dbReference type="PROSITE-ProRule" id="PRU00221"/>
    </source>
</evidence>
<dbReference type="PROSITE" id="PS50082">
    <property type="entry name" value="WD_REPEATS_2"/>
    <property type="match status" value="1"/>
</dbReference>
<dbReference type="InterPro" id="IPR019775">
    <property type="entry name" value="WD40_repeat_CS"/>
</dbReference>
<accession>A0A1Y1HZK1</accession>
<protein>
    <submittedName>
        <fullName evidence="5">Uncharacterized protein</fullName>
    </submittedName>
</protein>
<proteinExistence type="predicted"/>
<dbReference type="OMA" id="VECVFVD"/>
<dbReference type="SUPFAM" id="SSF50978">
    <property type="entry name" value="WD40 repeat-like"/>
    <property type="match status" value="1"/>
</dbReference>
<dbReference type="OrthoDB" id="509637at2759"/>
<dbReference type="EMBL" id="DF237104">
    <property type="protein sequence ID" value="GAQ83613.1"/>
    <property type="molecule type" value="Genomic_DNA"/>
</dbReference>
<dbReference type="PROSITE" id="PS00678">
    <property type="entry name" value="WD_REPEATS_1"/>
    <property type="match status" value="1"/>
</dbReference>